<accession>A0A3M0CX88</accession>
<keyword evidence="2" id="KW-0472">Membrane</keyword>
<dbReference type="Gene3D" id="1.10.510.40">
    <property type="match status" value="1"/>
</dbReference>
<dbReference type="AlphaFoldDB" id="A0A3M0CX88"/>
<dbReference type="GO" id="GO:0016881">
    <property type="term" value="F:acid-amino acid ligase activity"/>
    <property type="evidence" value="ECO:0007669"/>
    <property type="project" value="UniProtKB-ARBA"/>
</dbReference>
<dbReference type="OrthoDB" id="495728at2"/>
<dbReference type="PANTHER" id="PTHR34384:SF5">
    <property type="entry name" value="L-2,3-DIAMINOPROPANOATE--CITRATE LIGASE"/>
    <property type="match status" value="1"/>
</dbReference>
<dbReference type="PANTHER" id="PTHR34384">
    <property type="entry name" value="L-2,3-DIAMINOPROPANOATE--CITRATE LIGASE"/>
    <property type="match status" value="1"/>
</dbReference>
<evidence type="ECO:0000256" key="1">
    <source>
        <dbReference type="ARBA" id="ARBA00007832"/>
    </source>
</evidence>
<evidence type="ECO:0000256" key="2">
    <source>
        <dbReference type="SAM" id="Phobius"/>
    </source>
</evidence>
<evidence type="ECO:0000313" key="6">
    <source>
        <dbReference type="Proteomes" id="UP000271227"/>
    </source>
</evidence>
<comment type="caution">
    <text evidence="5">The sequence shown here is derived from an EMBL/GenBank/DDBJ whole genome shotgun (WGS) entry which is preliminary data.</text>
</comment>
<name>A0A3M0CX88_9PROT</name>
<dbReference type="Pfam" id="PF04183">
    <property type="entry name" value="IucA_IucC"/>
    <property type="match status" value="1"/>
</dbReference>
<evidence type="ECO:0000259" key="3">
    <source>
        <dbReference type="Pfam" id="PF04183"/>
    </source>
</evidence>
<dbReference type="RefSeq" id="WP_121937306.1">
    <property type="nucleotide sequence ID" value="NZ_REFR01000009.1"/>
</dbReference>
<feature type="domain" description="Aerobactin siderophore biosynthesis IucA/IucC N-terminal" evidence="3">
    <location>
        <begin position="178"/>
        <end position="414"/>
    </location>
</feature>
<dbReference type="InParanoid" id="A0A3M0CX88"/>
<dbReference type="Pfam" id="PF06276">
    <property type="entry name" value="FhuF"/>
    <property type="match status" value="1"/>
</dbReference>
<feature type="transmembrane region" description="Helical" evidence="2">
    <location>
        <begin position="530"/>
        <end position="552"/>
    </location>
</feature>
<evidence type="ECO:0000313" key="5">
    <source>
        <dbReference type="EMBL" id="RMB12096.1"/>
    </source>
</evidence>
<dbReference type="Proteomes" id="UP000271227">
    <property type="component" value="Unassembled WGS sequence"/>
</dbReference>
<dbReference type="GO" id="GO:0019290">
    <property type="term" value="P:siderophore biosynthetic process"/>
    <property type="evidence" value="ECO:0007669"/>
    <property type="project" value="InterPro"/>
</dbReference>
<dbReference type="InterPro" id="IPR037455">
    <property type="entry name" value="LucA/IucC-like"/>
</dbReference>
<keyword evidence="2" id="KW-0812">Transmembrane</keyword>
<feature type="domain" description="Aerobactin siderophore biosynthesis IucA/IucC-like C-terminal" evidence="4">
    <location>
        <begin position="445"/>
        <end position="595"/>
    </location>
</feature>
<reference evidence="5 6" key="1">
    <citation type="submission" date="2018-10" db="EMBL/GenBank/DDBJ databases">
        <title>Genomic Encyclopedia of Archaeal and Bacterial Type Strains, Phase II (KMG-II): from individual species to whole genera.</title>
        <authorList>
            <person name="Goeker M."/>
        </authorList>
    </citation>
    <scope>NUCLEOTIDE SEQUENCE [LARGE SCALE GENOMIC DNA]</scope>
    <source>
        <strain evidence="5 6">DSM 25217</strain>
    </source>
</reference>
<dbReference type="InterPro" id="IPR022770">
    <property type="entry name" value="IucA/IucC-like_C"/>
</dbReference>
<organism evidence="5 6">
    <name type="scientific">Eilatimonas milleporae</name>
    <dbReference type="NCBI Taxonomy" id="911205"/>
    <lineage>
        <taxon>Bacteria</taxon>
        <taxon>Pseudomonadati</taxon>
        <taxon>Pseudomonadota</taxon>
        <taxon>Alphaproteobacteria</taxon>
        <taxon>Kordiimonadales</taxon>
        <taxon>Kordiimonadaceae</taxon>
        <taxon>Eilatimonas</taxon>
    </lineage>
</organism>
<proteinExistence type="inferred from homology"/>
<dbReference type="InterPro" id="IPR007310">
    <property type="entry name" value="Aerobactin_biosyn_IucA/IucC_N"/>
</dbReference>
<protein>
    <submittedName>
        <fullName evidence="5">N2-citryl-N6-acetyl-N6-hydroxylysine synthase</fullName>
    </submittedName>
</protein>
<comment type="similarity">
    <text evidence="1">Belongs to the IucA/IucC family.</text>
</comment>
<gene>
    <name evidence="5" type="ORF">BXY39_0586</name>
</gene>
<sequence>MSVPLPVSEKISSLSQAEAAAAATGRLAALPRILGEDVSATAFLNALLREWAGWRHVPDAGQDGAVEDGHGDGMIVLPLDRARQSVLVPLRHFSISGRHSFRFPLLVRDDAWARPKPIAFAELVRLVLTEPSIAGETSPADSRCFRDRVATSTANIVRAIEVREGRDEGSATPDGETDFIRAEQALLGHPVHPAPRSCDEFSDADMRLYAPEYDAAFSLHWFAVHRDAVLSATVGSTADAITRHLAGDDPRLGAGFPDRVLPSPDFMLMPMHPWQASTLADGPVLADLRDSGAVIDLGPGGSEYRPTSSTRTVWAGHARHMIKFSLSVRVTNSERVLQPVDADRGKFVARFLASAPGQALVAECPSLRIMAEPAHLMLKDGSGAPFWPSAMIFRDNPFRGAAGGRAFAMGTLCQEGYDGRDSLIARLIRGIAGRRTLDEGEAALLWFDRFLDIAVKPCLIAQANYGLLFSAHQQNTVMEVDDDGLPRIFHFRDCQGTAFSEAVAVPMEDLVRGEATPPLVMPDDLTHRLFAYYFVVNNIFNVISAIGIAGLADERILHGRLRRFLTDVRRSTLKDTGFADYLLASPTLACKGNFHTFLGGIDETAAAGSILAAYVDIDNPIAHIKEG</sequence>
<evidence type="ECO:0000259" key="4">
    <source>
        <dbReference type="Pfam" id="PF06276"/>
    </source>
</evidence>
<keyword evidence="2" id="KW-1133">Transmembrane helix</keyword>
<keyword evidence="6" id="KW-1185">Reference proteome</keyword>
<dbReference type="EMBL" id="REFR01000009">
    <property type="protein sequence ID" value="RMB12096.1"/>
    <property type="molecule type" value="Genomic_DNA"/>
</dbReference>